<accession>A0A975T8I6</accession>
<gene>
    <name evidence="2" type="ORF">B6N60_02831</name>
</gene>
<feature type="transmembrane region" description="Helical" evidence="1">
    <location>
        <begin position="118"/>
        <end position="140"/>
    </location>
</feature>
<dbReference type="EMBL" id="CP021056">
    <property type="protein sequence ID" value="QXE24127.1"/>
    <property type="molecule type" value="Genomic_DNA"/>
</dbReference>
<keyword evidence="3" id="KW-1185">Reference proteome</keyword>
<dbReference type="RefSeq" id="WP_190604992.1">
    <property type="nucleotide sequence ID" value="NZ_CP021056.1"/>
</dbReference>
<evidence type="ECO:0000313" key="3">
    <source>
        <dbReference type="Proteomes" id="UP000683511"/>
    </source>
</evidence>
<keyword evidence="1" id="KW-0812">Transmembrane</keyword>
<protein>
    <submittedName>
        <fullName evidence="2">Uncharacterized protein</fullName>
    </submittedName>
</protein>
<keyword evidence="1" id="KW-0472">Membrane</keyword>
<proteinExistence type="predicted"/>
<dbReference type="AlphaFoldDB" id="A0A975T8I6"/>
<dbReference type="Proteomes" id="UP000683511">
    <property type="component" value="Chromosome"/>
</dbReference>
<reference evidence="2" key="1">
    <citation type="submission" date="2017-04" db="EMBL/GenBank/DDBJ databases">
        <title>Genome deletions in a multicellular cyanobacterial endosymbiont for morphological adaptation in marine diatoms.</title>
        <authorList>
            <person name="Wang Y."/>
            <person name="Gao H."/>
            <person name="Li R."/>
            <person name="Xu X."/>
        </authorList>
    </citation>
    <scope>NUCLEOTIDE SEQUENCE</scope>
    <source>
        <strain evidence="2">FACHB 800</strain>
    </source>
</reference>
<sequence length="293" mass="33049">MDIDKIGFSPGQEIEKLYEKVFEEIYPHIKHQKKGILSTVINLIVSQDAKEICSLLNIDNKASLEDDLSISSDIVGLFIINPNDKKGLFEKLKEDVKETGKNLRKYFGHKLEDHDMKLFQIVVIGCLIVGVPACIIFIIFRRRSNEQQQGQQERPPIKSVVSPPPVSNPQPVSLCLVVPASVLSENVNENSPINLSEIETLIDNSSYFLCKKPEEADKIQNILQLTAENINSVSEQREVFIRINIADGEQMLDKKIPYSLKRNLPTHGQGVVKKIACIEYLSVVGLENFNRII</sequence>
<keyword evidence="1" id="KW-1133">Transmembrane helix</keyword>
<evidence type="ECO:0000256" key="1">
    <source>
        <dbReference type="SAM" id="Phobius"/>
    </source>
</evidence>
<organism evidence="2 3">
    <name type="scientific">Richelia sinica FACHB-800</name>
    <dbReference type="NCBI Taxonomy" id="1357546"/>
    <lineage>
        <taxon>Bacteria</taxon>
        <taxon>Bacillati</taxon>
        <taxon>Cyanobacteriota</taxon>
        <taxon>Cyanophyceae</taxon>
        <taxon>Nostocales</taxon>
        <taxon>Nostocaceae</taxon>
        <taxon>Richelia</taxon>
    </lineage>
</organism>
<evidence type="ECO:0000313" key="2">
    <source>
        <dbReference type="EMBL" id="QXE24127.1"/>
    </source>
</evidence>
<dbReference type="KEGG" id="rsin:B6N60_02831"/>
<name>A0A975T8I6_9NOST</name>